<dbReference type="Gene3D" id="1.10.510.10">
    <property type="entry name" value="Transferase(Phosphotransferase) domain 1"/>
    <property type="match status" value="1"/>
</dbReference>
<evidence type="ECO:0000313" key="3">
    <source>
        <dbReference type="Proteomes" id="UP000039865"/>
    </source>
</evidence>
<proteinExistence type="predicted"/>
<dbReference type="EMBL" id="CCKQ01005393">
    <property type="protein sequence ID" value="CDW76617.1"/>
    <property type="molecule type" value="Genomic_DNA"/>
</dbReference>
<name>A0A078A371_STYLE</name>
<reference evidence="2 3" key="1">
    <citation type="submission" date="2014-06" db="EMBL/GenBank/DDBJ databases">
        <authorList>
            <person name="Swart Estienne"/>
        </authorList>
    </citation>
    <scope>NUCLEOTIDE SEQUENCE [LARGE SCALE GENOMIC DNA]</scope>
    <source>
        <strain evidence="2 3">130c</strain>
    </source>
</reference>
<protein>
    <submittedName>
        <fullName evidence="2">Serine threonine protein kinase</fullName>
    </submittedName>
</protein>
<dbReference type="SMART" id="SM00220">
    <property type="entry name" value="S_TKc"/>
    <property type="match status" value="1"/>
</dbReference>
<dbReference type="Proteomes" id="UP000039865">
    <property type="component" value="Unassembled WGS sequence"/>
</dbReference>
<accession>A0A078A371</accession>
<evidence type="ECO:0000313" key="2">
    <source>
        <dbReference type="EMBL" id="CDW76617.1"/>
    </source>
</evidence>
<keyword evidence="2" id="KW-0808">Transferase</keyword>
<feature type="domain" description="Protein kinase" evidence="1">
    <location>
        <begin position="31"/>
        <end position="290"/>
    </location>
</feature>
<dbReference type="AlphaFoldDB" id="A0A078A371"/>
<gene>
    <name evidence="2" type="primary">Contig11636.g12460</name>
    <name evidence="2" type="ORF">STYLEM_5578</name>
</gene>
<dbReference type="InterPro" id="IPR000719">
    <property type="entry name" value="Prot_kinase_dom"/>
</dbReference>
<dbReference type="GO" id="GO:0004672">
    <property type="term" value="F:protein kinase activity"/>
    <property type="evidence" value="ECO:0007669"/>
    <property type="project" value="InterPro"/>
</dbReference>
<organism evidence="2 3">
    <name type="scientific">Stylonychia lemnae</name>
    <name type="common">Ciliate</name>
    <dbReference type="NCBI Taxonomy" id="5949"/>
    <lineage>
        <taxon>Eukaryota</taxon>
        <taxon>Sar</taxon>
        <taxon>Alveolata</taxon>
        <taxon>Ciliophora</taxon>
        <taxon>Intramacronucleata</taxon>
        <taxon>Spirotrichea</taxon>
        <taxon>Stichotrichia</taxon>
        <taxon>Sporadotrichida</taxon>
        <taxon>Oxytrichidae</taxon>
        <taxon>Stylonychinae</taxon>
        <taxon>Stylonychia</taxon>
    </lineage>
</organism>
<dbReference type="SUPFAM" id="SSF56112">
    <property type="entry name" value="Protein kinase-like (PK-like)"/>
    <property type="match status" value="1"/>
</dbReference>
<dbReference type="InterPro" id="IPR008271">
    <property type="entry name" value="Ser/Thr_kinase_AS"/>
</dbReference>
<dbReference type="PANTHER" id="PTHR24347">
    <property type="entry name" value="SERINE/THREONINE-PROTEIN KINASE"/>
    <property type="match status" value="1"/>
</dbReference>
<evidence type="ECO:0000259" key="1">
    <source>
        <dbReference type="PROSITE" id="PS50011"/>
    </source>
</evidence>
<sequence>MSTFQFSAQGKFESLLQKICIIEHPPLKKQYSFKKKLGKGGQAQVDLYHANEDPDDEYAVKTFQIKLKDNTSEIYREIQFLRELEICNNIVQLHSVYREIDKIHLVMSFAKYGPLIDHLYNNKLLVENDIKVIMGQLILAVDLMHKKGIIHRDIKPDNILVVNQDNLQVCIADLGLSCKVSENEILAKKCGTPGYVAPEILMGKNTSLKSDIFSLGCLFYNLLTGQVLFWGQNKKEILKSNQYANPWKIIDSDELSISQECMELLKWMLHRDPNQRPSTEECLNQDREALQNSLWVNKFASNARKNPRQLYDELILQPELHSFIYAPNFYRPDQNSFWQSMNEGDMSCGGGLTRKRDMSNPHSKDNFKICYSKALQNARLSNSPCNTIKNNWSSFGKDNYDFKTAAAQKLFEIKPQGAVAALHDQVLQLSSPLNAKRVQLQRLEEQKEEDEETFQFRHDDFEEYPIQKYQFQHAQDIQLKLKNRIEIDRVLNYDKSLWYKNQRDKQVLVRGYTFENIGRKMIL</sequence>
<dbReference type="GO" id="GO:0005524">
    <property type="term" value="F:ATP binding"/>
    <property type="evidence" value="ECO:0007669"/>
    <property type="project" value="InterPro"/>
</dbReference>
<dbReference type="PROSITE" id="PS50011">
    <property type="entry name" value="PROTEIN_KINASE_DOM"/>
    <property type="match status" value="1"/>
</dbReference>
<keyword evidence="2" id="KW-0418">Kinase</keyword>
<dbReference type="InParanoid" id="A0A078A371"/>
<keyword evidence="3" id="KW-1185">Reference proteome</keyword>
<dbReference type="PROSITE" id="PS00108">
    <property type="entry name" value="PROTEIN_KINASE_ST"/>
    <property type="match status" value="1"/>
</dbReference>
<dbReference type="Pfam" id="PF00069">
    <property type="entry name" value="Pkinase"/>
    <property type="match status" value="1"/>
</dbReference>
<dbReference type="OrthoDB" id="10252171at2759"/>
<dbReference type="InterPro" id="IPR011009">
    <property type="entry name" value="Kinase-like_dom_sf"/>
</dbReference>